<sequence>MRERETEKRERKRKGVGPSDLQQPVEFKTSPVRCPARAWHSADLTMERRRWLGDNIRARPLPKCQSGRGAELCRLWREICEQERKAQSRNRELLQDFQRLETHVAILSARTEDLRKHKHAAIATSEYLNTPRWKDTCFGRKNSESYSSTLTTNIRNKAVKDEKSASSSITHTSACHQTLEDNSQRPTEPEILSDIGSVQGRCSCQCHHGRLKRTECASRYYDSVDFTSHKHCRSLRNPWMAMRPHVFGIDASNPHIGPNTTDILRATGHHNSGGKQKPGRLALQWDICPRCAWPGEKDTYQTNDKVPNKTRPSGSCSTDNLDQCRSMTTHHYTEKAKRQMKASLGVHRNCIRSVKASYEDQALDTKPVRLQAVPSIPLSVQHDQHRSGVFQQSSTSSCLNGSDVTQLHGAEDKKHTSEDVHWQRRENSRTSWKGPETSSGESAASTSNRVKRTRRQKETKHGCSVPILPSDSADSPARVSQLNSRSYKDDKRRYNEEGGMTRLASEKPMVVSDFTTPRESPSASLSQKSMTPCGQYGIQLESQEVNAEEQFLLSEGYSGAKTHSEHSKEKLQDTSCAEVVESEHDDLMSSSDTLVPPHDSEEALAGTRDRNRDKAWKADKEVARCLTSSPFPDAKSQQTLVVETEVTVNEGLSRCHQQEESRDEEESSADGWKLCLQRKQRNVCGKIKDVHLHDVGERTTIVGSKIGKDNKRFSLEMVLSGRSSLSESDEPSSSSDDCRLGNKELMEMPLQVEKSLFENAHPVEEEYVKNGKNVLNISGRSAARLGRNGEVEKREAKVYAKLVTKEEGEETELNLEEMEGKKHTRKGEDSEEEDETMKEEPEKIALSGKKEEEEEENEEKEVVMELEEAKGVLLVKAGSDDDKVDMEKGRNSDLNQEECEEESEDNSDGVELLIVKEVEQKAEDSAEEDGESADSEEEEDMANGERGFIVNTVFNLEEEGHSPPLKYERCQSSDERESENSSDIHVDKDLSEGEKESCLGPRKEELGCSEEEGRGSEDSDPDEEEDEGTEEAKSKRDSESGSEMTTTSYNAPVPERNAEDDSEQEDIKETKEKEEAEFNLISSGSPTRERKSWLQRFGCLTSCLFPGKCRKRAALRRSSQDSLHTLPELHPVETTLELAAVADYQSQKSMQGDERCRQDKMESGIPVGTKGKFALSCTLDYFIEGSEASSTESEDVTEKGRSLEKEDFDGFYD</sequence>
<feature type="compositionally biased region" description="Polar residues" evidence="10">
    <location>
        <begin position="389"/>
        <end position="405"/>
    </location>
</feature>
<evidence type="ECO:0000256" key="9">
    <source>
        <dbReference type="ARBA" id="ARBA00031153"/>
    </source>
</evidence>
<feature type="compositionally biased region" description="Low complexity" evidence="10">
    <location>
        <begin position="434"/>
        <end position="447"/>
    </location>
</feature>
<feature type="compositionally biased region" description="Basic and acidic residues" evidence="10">
    <location>
        <begin position="486"/>
        <end position="496"/>
    </location>
</feature>
<comment type="similarity">
    <text evidence="3">Belongs to the kizuna family.</text>
</comment>
<evidence type="ECO:0000256" key="8">
    <source>
        <dbReference type="ARBA" id="ARBA00024919"/>
    </source>
</evidence>
<keyword evidence="5" id="KW-0963">Cytoplasm</keyword>
<evidence type="ECO:0000256" key="1">
    <source>
        <dbReference type="ARBA" id="ARBA00004120"/>
    </source>
</evidence>
<keyword evidence="12" id="KW-1185">Reference proteome</keyword>
<feature type="region of interest" description="Disordered" evidence="10">
    <location>
        <begin position="159"/>
        <end position="188"/>
    </location>
</feature>
<dbReference type="PANTHER" id="PTHR16299">
    <property type="entry name" value="CENTROSOMAL PROTEIN KIZUNA"/>
    <property type="match status" value="1"/>
</dbReference>
<dbReference type="GO" id="GO:0005813">
    <property type="term" value="C:centrosome"/>
    <property type="evidence" value="ECO:0007669"/>
    <property type="project" value="UniProtKB-SubCell"/>
</dbReference>
<feature type="region of interest" description="Disordered" evidence="10">
    <location>
        <begin position="381"/>
        <end position="500"/>
    </location>
</feature>
<feature type="compositionally biased region" description="Acidic residues" evidence="10">
    <location>
        <begin position="925"/>
        <end position="942"/>
    </location>
</feature>
<feature type="region of interest" description="Disordered" evidence="10">
    <location>
        <begin position="1187"/>
        <end position="1213"/>
    </location>
</feature>
<comment type="function">
    <text evidence="8">Centrosomal protein required for establishing a robust mitotic centrosome architecture that can endure the forces that converge on the centrosomes during spindle formation. Required for stabilizing the expanded pericentriolar material around the centriole.</text>
</comment>
<proteinExistence type="inferred from homology"/>
<evidence type="ECO:0000313" key="12">
    <source>
        <dbReference type="Proteomes" id="UP001066276"/>
    </source>
</evidence>
<feature type="compositionally biased region" description="Basic and acidic residues" evidence="10">
    <location>
        <begin position="878"/>
        <end position="891"/>
    </location>
</feature>
<name>A0AAV7MS66_PLEWA</name>
<feature type="region of interest" description="Disordered" evidence="10">
    <location>
        <begin position="807"/>
        <end position="1085"/>
    </location>
</feature>
<evidence type="ECO:0000313" key="11">
    <source>
        <dbReference type="EMBL" id="KAJ1106019.1"/>
    </source>
</evidence>
<comment type="subcellular location">
    <subcellularLocation>
        <location evidence="1">Cytoplasm</location>
        <location evidence="1">Cytoskeleton</location>
        <location evidence="1">Cilium basal body</location>
    </subcellularLocation>
    <subcellularLocation>
        <location evidence="2">Cytoplasm</location>
        <location evidence="2">Cytoskeleton</location>
        <location evidence="2">Microtubule organizing center</location>
        <location evidence="2">Centrosome</location>
    </subcellularLocation>
</comment>
<evidence type="ECO:0000256" key="4">
    <source>
        <dbReference type="ARBA" id="ARBA00013872"/>
    </source>
</evidence>
<reference evidence="11" key="1">
    <citation type="journal article" date="2022" name="bioRxiv">
        <title>Sequencing and chromosome-scale assembly of the giantPleurodeles waltlgenome.</title>
        <authorList>
            <person name="Brown T."/>
            <person name="Elewa A."/>
            <person name="Iarovenko S."/>
            <person name="Subramanian E."/>
            <person name="Araus A.J."/>
            <person name="Petzold A."/>
            <person name="Susuki M."/>
            <person name="Suzuki K.-i.T."/>
            <person name="Hayashi T."/>
            <person name="Toyoda A."/>
            <person name="Oliveira C."/>
            <person name="Osipova E."/>
            <person name="Leigh N.D."/>
            <person name="Simon A."/>
            <person name="Yun M.H."/>
        </authorList>
    </citation>
    <scope>NUCLEOTIDE SEQUENCE</scope>
    <source>
        <strain evidence="11">20211129_DDA</strain>
        <tissue evidence="11">Liver</tissue>
    </source>
</reference>
<evidence type="ECO:0000256" key="5">
    <source>
        <dbReference type="ARBA" id="ARBA00022490"/>
    </source>
</evidence>
<keyword evidence="7" id="KW-0966">Cell projection</keyword>
<feature type="region of interest" description="Disordered" evidence="10">
    <location>
        <begin position="303"/>
        <end position="322"/>
    </location>
</feature>
<feature type="compositionally biased region" description="Basic and acidic residues" evidence="10">
    <location>
        <begin position="860"/>
        <end position="870"/>
    </location>
</feature>
<evidence type="ECO:0000256" key="2">
    <source>
        <dbReference type="ARBA" id="ARBA00004300"/>
    </source>
</evidence>
<feature type="compositionally biased region" description="Basic and acidic residues" evidence="10">
    <location>
        <begin position="914"/>
        <end position="924"/>
    </location>
</feature>
<feature type="compositionally biased region" description="Acidic residues" evidence="10">
    <location>
        <begin position="1018"/>
        <end position="1029"/>
    </location>
</feature>
<evidence type="ECO:0000256" key="6">
    <source>
        <dbReference type="ARBA" id="ARBA00023212"/>
    </source>
</evidence>
<feature type="compositionally biased region" description="Basic and acidic residues" evidence="10">
    <location>
        <begin position="1030"/>
        <end position="1039"/>
    </location>
</feature>
<comment type="caution">
    <text evidence="11">The sequence shown here is derived from an EMBL/GenBank/DDBJ whole genome shotgun (WGS) entry which is preliminary data.</text>
</comment>
<evidence type="ECO:0000256" key="3">
    <source>
        <dbReference type="ARBA" id="ARBA00010767"/>
    </source>
</evidence>
<gene>
    <name evidence="11" type="ORF">NDU88_003422</name>
</gene>
<dbReference type="InterPro" id="IPR026742">
    <property type="entry name" value="Centrosomal_kizuma"/>
</dbReference>
<evidence type="ECO:0000256" key="10">
    <source>
        <dbReference type="SAM" id="MobiDB-lite"/>
    </source>
</evidence>
<dbReference type="AlphaFoldDB" id="A0AAV7MS66"/>
<feature type="compositionally biased region" description="Basic and acidic residues" evidence="10">
    <location>
        <begin position="958"/>
        <end position="1017"/>
    </location>
</feature>
<dbReference type="Proteomes" id="UP001066276">
    <property type="component" value="Chromosome 9"/>
</dbReference>
<feature type="compositionally biased region" description="Polar residues" evidence="10">
    <location>
        <begin position="1041"/>
        <end position="1050"/>
    </location>
</feature>
<evidence type="ECO:0000256" key="7">
    <source>
        <dbReference type="ARBA" id="ARBA00023273"/>
    </source>
</evidence>
<feature type="region of interest" description="Disordered" evidence="10">
    <location>
        <begin position="587"/>
        <end position="613"/>
    </location>
</feature>
<feature type="compositionally biased region" description="Basic and acidic residues" evidence="10">
    <location>
        <begin position="409"/>
        <end position="428"/>
    </location>
</feature>
<organism evidence="11 12">
    <name type="scientific">Pleurodeles waltl</name>
    <name type="common">Iberian ribbed newt</name>
    <dbReference type="NCBI Taxonomy" id="8319"/>
    <lineage>
        <taxon>Eukaryota</taxon>
        <taxon>Metazoa</taxon>
        <taxon>Chordata</taxon>
        <taxon>Craniata</taxon>
        <taxon>Vertebrata</taxon>
        <taxon>Euteleostomi</taxon>
        <taxon>Amphibia</taxon>
        <taxon>Batrachia</taxon>
        <taxon>Caudata</taxon>
        <taxon>Salamandroidea</taxon>
        <taxon>Salamandridae</taxon>
        <taxon>Pleurodelinae</taxon>
        <taxon>Pleurodeles</taxon>
    </lineage>
</organism>
<feature type="region of interest" description="Disordered" evidence="10">
    <location>
        <begin position="1"/>
        <end position="27"/>
    </location>
</feature>
<accession>A0AAV7MS66</accession>
<feature type="compositionally biased region" description="Basic and acidic residues" evidence="10">
    <location>
        <begin position="838"/>
        <end position="851"/>
    </location>
</feature>
<dbReference type="GO" id="GO:0007051">
    <property type="term" value="P:spindle organization"/>
    <property type="evidence" value="ECO:0007669"/>
    <property type="project" value="InterPro"/>
</dbReference>
<feature type="compositionally biased region" description="Basic and acidic residues" evidence="10">
    <location>
        <begin position="1196"/>
        <end position="1205"/>
    </location>
</feature>
<feature type="compositionally biased region" description="Acidic residues" evidence="10">
    <location>
        <begin position="807"/>
        <end position="817"/>
    </location>
</feature>
<feature type="compositionally biased region" description="Basic and acidic residues" evidence="10">
    <location>
        <begin position="1065"/>
        <end position="1076"/>
    </location>
</feature>
<dbReference type="PANTHER" id="PTHR16299:SF2">
    <property type="entry name" value="CENTROSOMAL PROTEIN KIZUNA"/>
    <property type="match status" value="1"/>
</dbReference>
<dbReference type="EMBL" id="JANPWB010000013">
    <property type="protein sequence ID" value="KAJ1106019.1"/>
    <property type="molecule type" value="Genomic_DNA"/>
</dbReference>
<feature type="compositionally biased region" description="Basic residues" evidence="10">
    <location>
        <begin position="449"/>
        <end position="458"/>
    </location>
</feature>
<feature type="compositionally biased region" description="Polar residues" evidence="10">
    <location>
        <begin position="165"/>
        <end position="177"/>
    </location>
</feature>
<keyword evidence="6" id="KW-0206">Cytoskeleton</keyword>
<feature type="compositionally biased region" description="Acidic residues" evidence="10">
    <location>
        <begin position="895"/>
        <end position="908"/>
    </location>
</feature>
<protein>
    <recommendedName>
        <fullName evidence="4">Centrosomal protein kizuna</fullName>
    </recommendedName>
    <alternativeName>
        <fullName evidence="9">Polo-like kinase 1 substrate 1</fullName>
    </alternativeName>
</protein>